<dbReference type="EMBL" id="NKCZ01000076">
    <property type="protein sequence ID" value="POD87298.1"/>
    <property type="molecule type" value="Genomic_DNA"/>
</dbReference>
<proteinExistence type="predicted"/>
<accession>A0A2S3U8N1</accession>
<evidence type="ECO:0008006" key="3">
    <source>
        <dbReference type="Google" id="ProtNLM"/>
    </source>
</evidence>
<dbReference type="AlphaFoldDB" id="A0A2S3U8N1"/>
<dbReference type="Proteomes" id="UP000236990">
    <property type="component" value="Unassembled WGS sequence"/>
</dbReference>
<gene>
    <name evidence="1" type="ORF">S101258_00817</name>
</gene>
<sequence>MKKILIPIITVLIIGTIFGLSTLHRNLHRTPRATTTTVHKSRVIQQPQPITETTIAKQPALKYSCIIYYAIKHLKIQRWQEVSDFSLGWQVEIYTDQGQTKYLVWSDKHIKADAKQLQPNWFTLKNDQVTYDSFGVHTFKKDLTATVSMRTILAQIKRDHATKTVRHMPTNLVIKDHR</sequence>
<evidence type="ECO:0000313" key="2">
    <source>
        <dbReference type="Proteomes" id="UP000236990"/>
    </source>
</evidence>
<comment type="caution">
    <text evidence="1">The sequence shown here is derived from an EMBL/GenBank/DDBJ whole genome shotgun (WGS) entry which is preliminary data.</text>
</comment>
<reference evidence="1 2" key="1">
    <citation type="submission" date="2017-06" db="EMBL/GenBank/DDBJ databases">
        <title>Genome sequence of Lactobacillus plantarum subsp. plantarum strain SRCM101258.</title>
        <authorList>
            <person name="Cho S.H."/>
        </authorList>
    </citation>
    <scope>NUCLEOTIDE SEQUENCE [LARGE SCALE GENOMIC DNA]</scope>
    <source>
        <strain evidence="1 2">SRCM101258</strain>
    </source>
</reference>
<evidence type="ECO:0000313" key="1">
    <source>
        <dbReference type="EMBL" id="POD87298.1"/>
    </source>
</evidence>
<name>A0A2S3U8N1_LACPN</name>
<organism evidence="1 2">
    <name type="scientific">Lactiplantibacillus plantarum subsp. plantarum</name>
    <dbReference type="NCBI Taxonomy" id="337330"/>
    <lineage>
        <taxon>Bacteria</taxon>
        <taxon>Bacillati</taxon>
        <taxon>Bacillota</taxon>
        <taxon>Bacilli</taxon>
        <taxon>Lactobacillales</taxon>
        <taxon>Lactobacillaceae</taxon>
        <taxon>Lactiplantibacillus</taxon>
    </lineage>
</organism>
<protein>
    <recommendedName>
        <fullName evidence="3">Extracellular protein, membrane-anchored</fullName>
    </recommendedName>
</protein>